<evidence type="ECO:0000256" key="1">
    <source>
        <dbReference type="SAM" id="MobiDB-lite"/>
    </source>
</evidence>
<feature type="region of interest" description="Disordered" evidence="1">
    <location>
        <begin position="1"/>
        <end position="40"/>
    </location>
</feature>
<accession>A0ABD6CDA5</accession>
<dbReference type="EMBL" id="JBHUDJ010000006">
    <property type="protein sequence ID" value="MFD1587917.1"/>
    <property type="molecule type" value="Genomic_DNA"/>
</dbReference>
<dbReference type="AlphaFoldDB" id="A0ABD6CDA5"/>
<reference evidence="2 3" key="1">
    <citation type="journal article" date="2019" name="Int. J. Syst. Evol. Microbiol.">
        <title>The Global Catalogue of Microorganisms (GCM) 10K type strain sequencing project: providing services to taxonomists for standard genome sequencing and annotation.</title>
        <authorList>
            <consortium name="The Broad Institute Genomics Platform"/>
            <consortium name="The Broad Institute Genome Sequencing Center for Infectious Disease"/>
            <person name="Wu L."/>
            <person name="Ma J."/>
        </authorList>
    </citation>
    <scope>NUCLEOTIDE SEQUENCE [LARGE SCALE GENOMIC DNA]</scope>
    <source>
        <strain evidence="2 3">CGMCC 1.12125</strain>
    </source>
</reference>
<organism evidence="2 3">
    <name type="scientific">Halorientalis brevis</name>
    <dbReference type="NCBI Taxonomy" id="1126241"/>
    <lineage>
        <taxon>Archaea</taxon>
        <taxon>Methanobacteriati</taxon>
        <taxon>Methanobacteriota</taxon>
        <taxon>Stenosarchaea group</taxon>
        <taxon>Halobacteria</taxon>
        <taxon>Halobacteriales</taxon>
        <taxon>Haloarculaceae</taxon>
        <taxon>Halorientalis</taxon>
    </lineage>
</organism>
<feature type="compositionally biased region" description="Acidic residues" evidence="1">
    <location>
        <begin position="20"/>
        <end position="40"/>
    </location>
</feature>
<protein>
    <submittedName>
        <fullName evidence="2">Uncharacterized protein</fullName>
    </submittedName>
</protein>
<name>A0ABD6CDA5_9EURY</name>
<sequence length="40" mass="4205">MTRYSASRGIMYSAPPTKDDDADVEAATDAESGEPTPADD</sequence>
<evidence type="ECO:0000313" key="3">
    <source>
        <dbReference type="Proteomes" id="UP001597119"/>
    </source>
</evidence>
<proteinExistence type="predicted"/>
<dbReference type="RefSeq" id="WP_282594366.1">
    <property type="nucleotide sequence ID" value="NZ_JALLGV010000008.1"/>
</dbReference>
<gene>
    <name evidence="2" type="ORF">ACFR9U_13090</name>
</gene>
<keyword evidence="3" id="KW-1185">Reference proteome</keyword>
<evidence type="ECO:0000313" key="2">
    <source>
        <dbReference type="EMBL" id="MFD1587917.1"/>
    </source>
</evidence>
<comment type="caution">
    <text evidence="2">The sequence shown here is derived from an EMBL/GenBank/DDBJ whole genome shotgun (WGS) entry which is preliminary data.</text>
</comment>
<dbReference type="Proteomes" id="UP001597119">
    <property type="component" value="Unassembled WGS sequence"/>
</dbReference>